<dbReference type="Proteomes" id="UP000184608">
    <property type="component" value="Unassembled WGS sequence"/>
</dbReference>
<reference evidence="3 4" key="1">
    <citation type="submission" date="2016-11" db="EMBL/GenBank/DDBJ databases">
        <authorList>
            <person name="Jaros S."/>
            <person name="Januszkiewicz K."/>
            <person name="Wedrychowicz H."/>
        </authorList>
    </citation>
    <scope>NUCLEOTIDE SEQUENCE [LARGE SCALE GENOMIC DNA]</scope>
    <source>
        <strain evidence="3 4">CECT 7868</strain>
    </source>
</reference>
<dbReference type="STRING" id="1216006.VA7868_01558"/>
<feature type="transmembrane region" description="Helical" evidence="2">
    <location>
        <begin position="41"/>
        <end position="62"/>
    </location>
</feature>
<dbReference type="Gene3D" id="2.40.50.100">
    <property type="match status" value="1"/>
</dbReference>
<dbReference type="Gene3D" id="1.10.287.470">
    <property type="entry name" value="Helix hairpin bin"/>
    <property type="match status" value="1"/>
</dbReference>
<dbReference type="InterPro" id="IPR006143">
    <property type="entry name" value="RND_pump_MFP"/>
</dbReference>
<dbReference type="PANTHER" id="PTHR30469:SF15">
    <property type="entry name" value="HLYD FAMILY OF SECRETION PROTEINS"/>
    <property type="match status" value="1"/>
</dbReference>
<dbReference type="GO" id="GO:0015562">
    <property type="term" value="F:efflux transmembrane transporter activity"/>
    <property type="evidence" value="ECO:0007669"/>
    <property type="project" value="TreeGrafter"/>
</dbReference>
<organism evidence="3 4">
    <name type="scientific">Vibrio aerogenes CECT 7868</name>
    <dbReference type="NCBI Taxonomy" id="1216006"/>
    <lineage>
        <taxon>Bacteria</taxon>
        <taxon>Pseudomonadati</taxon>
        <taxon>Pseudomonadota</taxon>
        <taxon>Gammaproteobacteria</taxon>
        <taxon>Vibrionales</taxon>
        <taxon>Vibrionaceae</taxon>
        <taxon>Vibrio</taxon>
    </lineage>
</organism>
<dbReference type="AlphaFoldDB" id="A0A1M5Y9P3"/>
<dbReference type="EMBL" id="FQXZ01000015">
    <property type="protein sequence ID" value="SHI08639.1"/>
    <property type="molecule type" value="Genomic_DNA"/>
</dbReference>
<keyword evidence="4" id="KW-1185">Reference proteome</keyword>
<evidence type="ECO:0000256" key="1">
    <source>
        <dbReference type="ARBA" id="ARBA00009477"/>
    </source>
</evidence>
<sequence length="409" mass="46046">MYTPSTLAEHASCDHLGILNIVSEMKRSDVKRSGRKKQKRLPIIVATLFFMVIVGLIMILAAQSHAPLQPVKPGYQPVTVFEATARSYRPVLTLFGTTFPRWQSEVKAQTTGQVTWLDVDAEPGVLVPESQTLVRLETTALQAGVASAHSAVKQAELALEREQHEQTVAVKMLSSDKAPAYARRIPQLAAAKAGLLQAEKLYTNARKQLNDAVIKAPFDAIILSRQVNPSQYVERGQTVFEIAASHVLDIKVPVPERDWRRLQQVLPLAKIEIASQHHRWPASFRYLSPQLDRVTRQRQLILTVSKPFDKSPQLLLHQQVRVYVQLAVSPVAMRIPATALTRDGQVWTVNTDNRLVREDVTLLEEQKRWVWVVFSGEPQRIRHVVVYPLISMLPGQEVMPETSQVEDVQ</sequence>
<keyword evidence="2" id="KW-0812">Transmembrane</keyword>
<dbReference type="Gene3D" id="2.40.30.170">
    <property type="match status" value="1"/>
</dbReference>
<evidence type="ECO:0000313" key="4">
    <source>
        <dbReference type="Proteomes" id="UP000184608"/>
    </source>
</evidence>
<gene>
    <name evidence="3" type="ORF">VA7868_01558</name>
</gene>
<name>A0A1M5Y9P3_9VIBR</name>
<comment type="similarity">
    <text evidence="1">Belongs to the membrane fusion protein (MFP) (TC 8.A.1) family.</text>
</comment>
<dbReference type="SUPFAM" id="SSF111369">
    <property type="entry name" value="HlyD-like secretion proteins"/>
    <property type="match status" value="1"/>
</dbReference>
<dbReference type="OrthoDB" id="6382359at2"/>
<accession>A0A1M5Y9P3</accession>
<dbReference type="GO" id="GO:1990281">
    <property type="term" value="C:efflux pump complex"/>
    <property type="evidence" value="ECO:0007669"/>
    <property type="project" value="TreeGrafter"/>
</dbReference>
<keyword evidence="2" id="KW-0472">Membrane</keyword>
<evidence type="ECO:0000313" key="3">
    <source>
        <dbReference type="EMBL" id="SHI08639.1"/>
    </source>
</evidence>
<evidence type="ECO:0000256" key="2">
    <source>
        <dbReference type="SAM" id="Phobius"/>
    </source>
</evidence>
<dbReference type="NCBIfam" id="TIGR01730">
    <property type="entry name" value="RND_mfp"/>
    <property type="match status" value="1"/>
</dbReference>
<keyword evidence="2" id="KW-1133">Transmembrane helix</keyword>
<dbReference type="PANTHER" id="PTHR30469">
    <property type="entry name" value="MULTIDRUG RESISTANCE PROTEIN MDTA"/>
    <property type="match status" value="1"/>
</dbReference>
<protein>
    <submittedName>
        <fullName evidence="3">Putative efflux pump membrane fusion protein</fullName>
    </submittedName>
</protein>
<proteinExistence type="inferred from homology"/>